<evidence type="ECO:0000256" key="2">
    <source>
        <dbReference type="ARBA" id="ARBA00022737"/>
    </source>
</evidence>
<dbReference type="GO" id="GO:0015030">
    <property type="term" value="C:Cajal body"/>
    <property type="evidence" value="ECO:0007669"/>
    <property type="project" value="TreeGrafter"/>
</dbReference>
<dbReference type="Gene3D" id="2.130.10.10">
    <property type="entry name" value="YVTN repeat-like/Quinoprotein amine dehydrogenase"/>
    <property type="match status" value="2"/>
</dbReference>
<feature type="repeat" description="WD" evidence="5">
    <location>
        <begin position="284"/>
        <end position="316"/>
    </location>
</feature>
<keyword evidence="7" id="KW-1185">Reference proteome</keyword>
<name>A0A8K0GFN7_IGNLU</name>
<dbReference type="InterPro" id="IPR001680">
    <property type="entry name" value="WD40_rpt"/>
</dbReference>
<dbReference type="Pfam" id="PF00400">
    <property type="entry name" value="WD40"/>
    <property type="match status" value="2"/>
</dbReference>
<dbReference type="PANTHER" id="PTHR13211:SF0">
    <property type="entry name" value="TELOMERASE CAJAL BODY PROTEIN 1"/>
    <property type="match status" value="1"/>
</dbReference>
<dbReference type="PROSITE" id="PS50082">
    <property type="entry name" value="WD_REPEATS_2"/>
    <property type="match status" value="2"/>
</dbReference>
<evidence type="ECO:0000256" key="3">
    <source>
        <dbReference type="ARBA" id="ARBA00038279"/>
    </source>
</evidence>
<dbReference type="InterPro" id="IPR019775">
    <property type="entry name" value="WD40_repeat_CS"/>
</dbReference>
<dbReference type="PANTHER" id="PTHR13211">
    <property type="entry name" value="TELOMERASE CAJAL BODY PROTEIN 1"/>
    <property type="match status" value="1"/>
</dbReference>
<dbReference type="InterPro" id="IPR036322">
    <property type="entry name" value="WD40_repeat_dom_sf"/>
</dbReference>
<dbReference type="GO" id="GO:0030576">
    <property type="term" value="P:Cajal body organization"/>
    <property type="evidence" value="ECO:0007669"/>
    <property type="project" value="TreeGrafter"/>
</dbReference>
<protein>
    <recommendedName>
        <fullName evidence="4">WD repeat-containing protein 79</fullName>
    </recommendedName>
</protein>
<keyword evidence="2" id="KW-0677">Repeat</keyword>
<dbReference type="GO" id="GO:0003723">
    <property type="term" value="F:RNA binding"/>
    <property type="evidence" value="ECO:0007669"/>
    <property type="project" value="TreeGrafter"/>
</dbReference>
<dbReference type="PROSITE" id="PS50294">
    <property type="entry name" value="WD_REPEATS_REGION"/>
    <property type="match status" value="1"/>
</dbReference>
<comment type="similarity">
    <text evidence="3">Belongs to the TCAB1 family.</text>
</comment>
<organism evidence="6 7">
    <name type="scientific">Ignelater luminosus</name>
    <name type="common">Cucubano</name>
    <name type="synonym">Pyrophorus luminosus</name>
    <dbReference type="NCBI Taxonomy" id="2038154"/>
    <lineage>
        <taxon>Eukaryota</taxon>
        <taxon>Metazoa</taxon>
        <taxon>Ecdysozoa</taxon>
        <taxon>Arthropoda</taxon>
        <taxon>Hexapoda</taxon>
        <taxon>Insecta</taxon>
        <taxon>Pterygota</taxon>
        <taxon>Neoptera</taxon>
        <taxon>Endopterygota</taxon>
        <taxon>Coleoptera</taxon>
        <taxon>Polyphaga</taxon>
        <taxon>Elateriformia</taxon>
        <taxon>Elateroidea</taxon>
        <taxon>Elateridae</taxon>
        <taxon>Agrypninae</taxon>
        <taxon>Pyrophorini</taxon>
        <taxon>Ignelater</taxon>
    </lineage>
</organism>
<comment type="caution">
    <text evidence="6">The sequence shown here is derived from an EMBL/GenBank/DDBJ whole genome shotgun (WGS) entry which is preliminary data.</text>
</comment>
<dbReference type="AlphaFoldDB" id="A0A8K0GFN7"/>
<proteinExistence type="inferred from homology"/>
<accession>A0A8K0GFN7</accession>
<evidence type="ECO:0000256" key="1">
    <source>
        <dbReference type="ARBA" id="ARBA00022574"/>
    </source>
</evidence>
<dbReference type="InterPro" id="IPR015943">
    <property type="entry name" value="WD40/YVTN_repeat-like_dom_sf"/>
</dbReference>
<evidence type="ECO:0000313" key="7">
    <source>
        <dbReference type="Proteomes" id="UP000801492"/>
    </source>
</evidence>
<gene>
    <name evidence="6" type="ORF">ILUMI_08169</name>
</gene>
<evidence type="ECO:0000256" key="5">
    <source>
        <dbReference type="PROSITE-ProRule" id="PRU00221"/>
    </source>
</evidence>
<dbReference type="SUPFAM" id="SSF50978">
    <property type="entry name" value="WD40 repeat-like"/>
    <property type="match status" value="1"/>
</dbReference>
<dbReference type="PROSITE" id="PS00678">
    <property type="entry name" value="WD_REPEATS_1"/>
    <property type="match status" value="1"/>
</dbReference>
<sequence length="390" mass="43377">MNFSTLESSYLAYAHYNFENTSLELARCQWPNYDDQHYLRCCKWSPDGTCLLTIVRGAGMHVFELPTDIYTGDTMLTSRPVNPLNPAVSVPESGLIYDYCWYPGMNSANPATCCWAASGHEGPIHLWDAFTGDLRCTYRGYNNVDELEAAISVTFSADGQNIFCGYKKNVKIFSTGRPGREYVEYPTQYPASCLVASLAQPGVVAIGTWKNTIELVSQSDGSFRHLCKLTGHKGGITTMAFSLDGTRLYSGARKDNEIICWDLRVPGRPLFCLTRQCNTNQKISIDLSRDGKWLVSGGTDGKVQVWDVSQNVAPTVHMELPLHNDCCNGVSLHPYRPVLATASGQHHTLDPLHHTRNVMSYENALVMWWVGQQQEDPDLLATIIKAASNT</sequence>
<dbReference type="SMART" id="SM00320">
    <property type="entry name" value="WD40"/>
    <property type="match status" value="5"/>
</dbReference>
<dbReference type="Proteomes" id="UP000801492">
    <property type="component" value="Unassembled WGS sequence"/>
</dbReference>
<evidence type="ECO:0000256" key="4">
    <source>
        <dbReference type="ARBA" id="ARBA00041558"/>
    </source>
</evidence>
<reference evidence="6" key="1">
    <citation type="submission" date="2019-08" db="EMBL/GenBank/DDBJ databases">
        <title>The genome of the North American firefly Photinus pyralis.</title>
        <authorList>
            <consortium name="Photinus pyralis genome working group"/>
            <person name="Fallon T.R."/>
            <person name="Sander Lower S.E."/>
            <person name="Weng J.-K."/>
        </authorList>
    </citation>
    <scope>NUCLEOTIDE SEQUENCE</scope>
    <source>
        <strain evidence="6">TRF0915ILg1</strain>
        <tissue evidence="6">Whole body</tissue>
    </source>
</reference>
<evidence type="ECO:0000313" key="6">
    <source>
        <dbReference type="EMBL" id="KAF2898004.1"/>
    </source>
</evidence>
<dbReference type="InterPro" id="IPR051150">
    <property type="entry name" value="SWT21/TCAB1_mRNA_Telomere"/>
</dbReference>
<keyword evidence="1 5" id="KW-0853">WD repeat</keyword>
<feature type="repeat" description="WD" evidence="5">
    <location>
        <begin position="229"/>
        <end position="264"/>
    </location>
</feature>
<dbReference type="OrthoDB" id="239865at2759"/>
<dbReference type="EMBL" id="VTPC01003801">
    <property type="protein sequence ID" value="KAF2898004.1"/>
    <property type="molecule type" value="Genomic_DNA"/>
</dbReference>